<feature type="region of interest" description="Disordered" evidence="4">
    <location>
        <begin position="177"/>
        <end position="199"/>
    </location>
</feature>
<protein>
    <submittedName>
        <fullName evidence="6">Flagellar hook-length control protein FliK</fullName>
    </submittedName>
</protein>
<dbReference type="InterPro" id="IPR001635">
    <property type="entry name" value="Flag_hook_Flik"/>
</dbReference>
<gene>
    <name evidence="6" type="ORF">N4G40_07255</name>
</gene>
<evidence type="ECO:0000256" key="2">
    <source>
        <dbReference type="ARBA" id="ARBA00009149"/>
    </source>
</evidence>
<dbReference type="InterPro" id="IPR021136">
    <property type="entry name" value="Flagellar_hook_control-like_C"/>
</dbReference>
<evidence type="ECO:0000256" key="1">
    <source>
        <dbReference type="ARBA" id="ARBA00003944"/>
    </source>
</evidence>
<feature type="compositionally biased region" description="Polar residues" evidence="4">
    <location>
        <begin position="376"/>
        <end position="388"/>
    </location>
</feature>
<keyword evidence="6" id="KW-0969">Cilium</keyword>
<evidence type="ECO:0000313" key="7">
    <source>
        <dbReference type="Proteomes" id="UP001288620"/>
    </source>
</evidence>
<comment type="similarity">
    <text evidence="2">Belongs to the FliK family.</text>
</comment>
<keyword evidence="7" id="KW-1185">Reference proteome</keyword>
<dbReference type="InterPro" id="IPR052563">
    <property type="entry name" value="FliK"/>
</dbReference>
<keyword evidence="6" id="KW-0966">Cell projection</keyword>
<comment type="function">
    <text evidence="1">Controls the length of the flagellar hook.</text>
</comment>
<proteinExistence type="inferred from homology"/>
<dbReference type="Proteomes" id="UP001288620">
    <property type="component" value="Unassembled WGS sequence"/>
</dbReference>
<feature type="domain" description="Flagellar hook-length control protein-like C-terminal" evidence="5">
    <location>
        <begin position="299"/>
        <end position="380"/>
    </location>
</feature>
<feature type="compositionally biased region" description="Low complexity" evidence="4">
    <location>
        <begin position="186"/>
        <end position="199"/>
    </location>
</feature>
<dbReference type="PANTHER" id="PTHR37533:SF2">
    <property type="entry name" value="FLAGELLAR HOOK-LENGTH CONTROL PROTEIN"/>
    <property type="match status" value="1"/>
</dbReference>
<dbReference type="Pfam" id="PF02120">
    <property type="entry name" value="Flg_hook"/>
    <property type="match status" value="1"/>
</dbReference>
<accession>A0ABU5LDQ0</accession>
<name>A0ABU5LDQ0_9GAMM</name>
<dbReference type="InterPro" id="IPR038610">
    <property type="entry name" value="FliK-like_C_sf"/>
</dbReference>
<dbReference type="PANTHER" id="PTHR37533">
    <property type="entry name" value="FLAGELLAR HOOK-LENGTH CONTROL PROTEIN"/>
    <property type="match status" value="1"/>
</dbReference>
<reference evidence="7" key="1">
    <citation type="submission" date="2023-07" db="EMBL/GenBank/DDBJ databases">
        <title>Structural and functional analysis of rice phyllospheric bacteria for their antimicrobial properties and defense elicitation against blast disease.</title>
        <authorList>
            <person name="Sahu K.P."/>
            <person name="Asharani P."/>
            <person name="Kumar M."/>
            <person name="Reddy B."/>
            <person name="Kumar A."/>
        </authorList>
    </citation>
    <scope>NUCLEOTIDE SEQUENCE [LARGE SCALE GENOMIC DNA]</scope>
    <source>
        <strain evidence="7">OsEp_Plm_30P10</strain>
    </source>
</reference>
<evidence type="ECO:0000256" key="3">
    <source>
        <dbReference type="ARBA" id="ARBA00022795"/>
    </source>
</evidence>
<keyword evidence="6" id="KW-0282">Flagellum</keyword>
<comment type="caution">
    <text evidence="6">The sequence shown here is derived from an EMBL/GenBank/DDBJ whole genome shotgun (WGS) entry which is preliminary data.</text>
</comment>
<dbReference type="PRINTS" id="PR01007">
    <property type="entry name" value="FLGHOOKFLIK"/>
</dbReference>
<keyword evidence="3" id="KW-1005">Bacterial flagellum biogenesis</keyword>
<evidence type="ECO:0000259" key="5">
    <source>
        <dbReference type="Pfam" id="PF02120"/>
    </source>
</evidence>
<dbReference type="RefSeq" id="WP_322542089.1">
    <property type="nucleotide sequence ID" value="NZ_JAOBTT010000001.1"/>
</dbReference>
<feature type="region of interest" description="Disordered" evidence="4">
    <location>
        <begin position="376"/>
        <end position="398"/>
    </location>
</feature>
<sequence>MITLPNVNAHASIKGNVSAAATTEGASAETPLSQGFMTELGNRLLLLVQQQGDTTQPVDLKADADAKTDKKAALSALLQTLEKPDTLNALLQPENPKAGVKLADDKDNSAVTSLTASDLQNMQALFAMLPVAITPPATPQNAQPVLTEQSADADVTAAGGNGKRAALLESLLSHTLQQSDKEETQADAQAAPTKPAAAPSALSQAVATAAGSVSNVSTTASTNSAALTLDASFKQVSVSKAETRDASAGVETAIQPAAMPMSSAAAPLVTAATSSSMTPSTPMLNAQLGSHEWQQALGQQIVMFSRNGQQTAELRLHPADLGAIQINLTLEKDQAQLTMASSHSQVRAALEAALPQLRTALAESGINLGQSNVSSDAFAQSQTHSGQQEGRRDGQHGSFTLAQDSENEITPIAVPAALQARAAGNGAVDIFA</sequence>
<organism evidence="6 7">
    <name type="scientific">Pantoea eucrina</name>
    <dbReference type="NCBI Taxonomy" id="472693"/>
    <lineage>
        <taxon>Bacteria</taxon>
        <taxon>Pseudomonadati</taxon>
        <taxon>Pseudomonadota</taxon>
        <taxon>Gammaproteobacteria</taxon>
        <taxon>Enterobacterales</taxon>
        <taxon>Erwiniaceae</taxon>
        <taxon>Pantoea</taxon>
    </lineage>
</organism>
<evidence type="ECO:0000256" key="4">
    <source>
        <dbReference type="SAM" id="MobiDB-lite"/>
    </source>
</evidence>
<dbReference type="CDD" id="cd17470">
    <property type="entry name" value="T3SS_Flik_C"/>
    <property type="match status" value="1"/>
</dbReference>
<dbReference type="Gene3D" id="3.30.750.140">
    <property type="match status" value="1"/>
</dbReference>
<evidence type="ECO:0000313" key="6">
    <source>
        <dbReference type="EMBL" id="MDZ7278070.1"/>
    </source>
</evidence>
<dbReference type="EMBL" id="JAOBTT010000001">
    <property type="protein sequence ID" value="MDZ7278070.1"/>
    <property type="molecule type" value="Genomic_DNA"/>
</dbReference>